<dbReference type="PROSITE" id="PS50268">
    <property type="entry name" value="CADHERIN_2"/>
    <property type="match status" value="4"/>
</dbReference>
<feature type="domain" description="Cadherin" evidence="20">
    <location>
        <begin position="62"/>
        <end position="143"/>
    </location>
</feature>
<keyword evidence="7 19" id="KW-0732">Signal</keyword>
<dbReference type="PANTHER" id="PTHR24025:SF1">
    <property type="entry name" value="DESMOGLEIN-2"/>
    <property type="match status" value="1"/>
</dbReference>
<evidence type="ECO:0000256" key="2">
    <source>
        <dbReference type="ARBA" id="ARBA00004568"/>
    </source>
</evidence>
<evidence type="ECO:0000256" key="6">
    <source>
        <dbReference type="ARBA" id="ARBA00022723"/>
    </source>
</evidence>
<dbReference type="Proteomes" id="UP000694397">
    <property type="component" value="Chromosome 19"/>
</dbReference>
<keyword evidence="4" id="KW-0165">Cleavage on pair of basic residues</keyword>
<evidence type="ECO:0000256" key="15">
    <source>
        <dbReference type="PROSITE-ProRule" id="PRU00043"/>
    </source>
</evidence>
<evidence type="ECO:0000256" key="1">
    <source>
        <dbReference type="ARBA" id="ARBA00004251"/>
    </source>
</evidence>
<evidence type="ECO:0000313" key="21">
    <source>
        <dbReference type="Ensembl" id="ENSSFOP00015017196.2"/>
    </source>
</evidence>
<reference evidence="21" key="2">
    <citation type="submission" date="2025-08" db="UniProtKB">
        <authorList>
            <consortium name="Ensembl"/>
        </authorList>
    </citation>
    <scope>IDENTIFICATION</scope>
</reference>
<reference evidence="21 22" key="1">
    <citation type="submission" date="2019-04" db="EMBL/GenBank/DDBJ databases">
        <authorList>
            <consortium name="Wellcome Sanger Institute Data Sharing"/>
        </authorList>
    </citation>
    <scope>NUCLEOTIDE SEQUENCE [LARGE SCALE GENOMIC DNA]</scope>
</reference>
<keyword evidence="6" id="KW-0479">Metal-binding</keyword>
<dbReference type="AlphaFoldDB" id="A0A8C9RRP7"/>
<keyword evidence="13 18" id="KW-0472">Membrane</keyword>
<evidence type="ECO:0000256" key="8">
    <source>
        <dbReference type="ARBA" id="ARBA00022737"/>
    </source>
</evidence>
<keyword evidence="11" id="KW-0965">Cell junction</keyword>
<sequence length="1207" mass="127876">MERLSLPGRALLFLLIFVISRSEVDAGPLLWRQKRTWIPPPKMLIENVDYRNEPFIARIFSDEQANLPVRYSLKGKGATENPENLFVVDPDTGLIRLTDILDREKIPEYNLLGVAKYLDGSNAETNLPLRFKVQDENDCTPVFGQMSPGAVKELSPAETYIMTINATDDDEPGNPNSQIKYTIVDQKPAGESMFYISPQGELFVRRAALDRETQDAYMLTIEGTDLNGAINGNTGTGTVVVNILDVNDNLPVLEKDSYEGSIEENTANMEVMRFKAIDADLEYTDNWLAQYEIISGNEAGYFSIETDPKTNEGVLMLNKAVDYEELQELDLKVAVANKAPFYLSGGGGGGAGGGGGGAGGGGGGAGGGAVGGGAGGGASGAGGGGGWAGGGGGGAWGGGTGTGGGFGITGTGYGKTYPVKISVKNQPEGPKFSPKVKAIPLSEDIKKINLKSVIGKYPATDEDTKKPAQNVRYAKGYDPDNWLIIDEKTAEIKLNKIPDRESKYVVNGTYLAEILCMTQDMPSKTSTGTIAIQVEDFNDHCPQLTSTSQTVCTDDDSLVITARDDDSYPNGVPFMFNIIPESAKEQWKVERLNDTTAILRVQKPLWPGLHEVTVEIKDQQGYACPDKQVLNVKACTCTVDKECHSKAREAKGAVFGAPGIGLLLLGLLMLLLVPLLLLFCTCGGAGAGGIAGGFADIPFDTKEHLIAYHTEGQGEDKEVPLMHPAADLDNGFSKTGCAPVPVGTGLLSTSTIGGGASSFFQGNDLMEMDYMTKRETIDKDQGSSFLRFERAEGDIYDGIALPDYYLKDFFAQKASCAAGNEATKEDLLAFNFEGHGSPVGSVGCCSLLEADNDLEFLNNLGPKFKTLAEICRGPEVEPEVSVPPPQPKAEHTTMTSVVTNSALSASSLPPPSSHVEKHVVAETSRTATLPSVTVRENAMIPNQAYVIQQPVYLASTPVLQTTQYVMEPQVHNTVLVSELPSVSNMQTMYVVDGVPGPESVIMKERVVTGPAVGGVVSSSVGTGQVVREGLVGVNSGLVGMKNLYGSQNLILLEGAGSGGQLLQNGTLQKRDLSGSQKILLVDGQMASGQVIPGGSSWVQQGSLHRGNLSGSQNIHIVDGQGASGLVVQAGTSGLTQGVLQAGQLSGMQSAVFAEQNVSSRPSGVMGLSGGSFQVNGFPVSEKVITKEKKVVSLQKIPAEDKSHSYSS</sequence>
<evidence type="ECO:0000256" key="14">
    <source>
        <dbReference type="ARBA" id="ARBA00023180"/>
    </source>
</evidence>
<feature type="domain" description="Cadherin" evidence="20">
    <location>
        <begin position="433"/>
        <end position="544"/>
    </location>
</feature>
<dbReference type="PANTHER" id="PTHR24025">
    <property type="entry name" value="DESMOGLEIN FAMILY MEMBER"/>
    <property type="match status" value="1"/>
</dbReference>
<gene>
    <name evidence="21" type="primary">LOC108931669</name>
    <name evidence="21" type="synonym">DSG2</name>
</gene>
<dbReference type="PROSITE" id="PS00232">
    <property type="entry name" value="CADHERIN_1"/>
    <property type="match status" value="2"/>
</dbReference>
<feature type="domain" description="Cadherin" evidence="20">
    <location>
        <begin position="151"/>
        <end position="253"/>
    </location>
</feature>
<keyword evidence="8" id="KW-0677">Repeat</keyword>
<accession>A0A8C9RRP7</accession>
<dbReference type="InterPro" id="IPR009122">
    <property type="entry name" value="Desmosomal_cadherin"/>
</dbReference>
<evidence type="ECO:0000256" key="18">
    <source>
        <dbReference type="SAM" id="Phobius"/>
    </source>
</evidence>
<dbReference type="FunFam" id="2.60.40.60:FF:000011">
    <property type="entry name" value="Cadherin 1"/>
    <property type="match status" value="1"/>
</dbReference>
<organism evidence="21 22">
    <name type="scientific">Scleropages formosus</name>
    <name type="common">Asian bonytongue</name>
    <name type="synonym">Osteoglossum formosum</name>
    <dbReference type="NCBI Taxonomy" id="113540"/>
    <lineage>
        <taxon>Eukaryota</taxon>
        <taxon>Metazoa</taxon>
        <taxon>Chordata</taxon>
        <taxon>Craniata</taxon>
        <taxon>Vertebrata</taxon>
        <taxon>Euteleostomi</taxon>
        <taxon>Actinopterygii</taxon>
        <taxon>Neopterygii</taxon>
        <taxon>Teleostei</taxon>
        <taxon>Osteoglossocephala</taxon>
        <taxon>Osteoglossomorpha</taxon>
        <taxon>Osteoglossiformes</taxon>
        <taxon>Osteoglossidae</taxon>
        <taxon>Scleropages</taxon>
    </lineage>
</organism>
<dbReference type="Gene3D" id="2.60.40.60">
    <property type="entry name" value="Cadherins"/>
    <property type="match status" value="5"/>
</dbReference>
<comment type="subcellular location">
    <subcellularLocation>
        <location evidence="2">Cell junction</location>
        <location evidence="2">Desmosome</location>
    </subcellularLocation>
    <subcellularLocation>
        <location evidence="1 16">Cell membrane</location>
        <topology evidence="1 16">Single-pass type I membrane protein</topology>
    </subcellularLocation>
</comment>
<dbReference type="SUPFAM" id="SSF49313">
    <property type="entry name" value="Cadherin-like"/>
    <property type="match status" value="5"/>
</dbReference>
<keyword evidence="12 18" id="KW-1133">Transmembrane helix</keyword>
<evidence type="ECO:0000256" key="17">
    <source>
        <dbReference type="RuleBase" id="RU004358"/>
    </source>
</evidence>
<dbReference type="Pfam" id="PF00028">
    <property type="entry name" value="Cadherin"/>
    <property type="match status" value="4"/>
</dbReference>
<evidence type="ECO:0000256" key="10">
    <source>
        <dbReference type="ARBA" id="ARBA00022889"/>
    </source>
</evidence>
<dbReference type="FunFam" id="2.60.40.60:FF:000031">
    <property type="entry name" value="Cadherin 3"/>
    <property type="match status" value="1"/>
</dbReference>
<dbReference type="InterPro" id="IPR020894">
    <property type="entry name" value="Cadherin_CS"/>
</dbReference>
<proteinExistence type="predicted"/>
<dbReference type="GO" id="GO:0005509">
    <property type="term" value="F:calcium ion binding"/>
    <property type="evidence" value="ECO:0007669"/>
    <property type="project" value="UniProtKB-UniRule"/>
</dbReference>
<evidence type="ECO:0000256" key="5">
    <source>
        <dbReference type="ARBA" id="ARBA00022692"/>
    </source>
</evidence>
<dbReference type="InterPro" id="IPR027397">
    <property type="entry name" value="Catenin-bd_sf"/>
</dbReference>
<evidence type="ECO:0000256" key="3">
    <source>
        <dbReference type="ARBA" id="ARBA00022475"/>
    </source>
</evidence>
<dbReference type="InterPro" id="IPR002126">
    <property type="entry name" value="Cadherin-like_dom"/>
</dbReference>
<feature type="domain" description="Cadherin" evidence="20">
    <location>
        <begin position="254"/>
        <end position="337"/>
    </location>
</feature>
<feature type="signal peptide" evidence="19">
    <location>
        <begin position="1"/>
        <end position="26"/>
    </location>
</feature>
<dbReference type="Ensembl" id="ENSSFOT00015017392.2">
    <property type="protein sequence ID" value="ENSSFOP00015017196.2"/>
    <property type="gene ID" value="ENSSFOG00015011027.2"/>
</dbReference>
<dbReference type="GO" id="GO:0005886">
    <property type="term" value="C:plasma membrane"/>
    <property type="evidence" value="ECO:0007669"/>
    <property type="project" value="UniProtKB-SubCell"/>
</dbReference>
<dbReference type="InterPro" id="IPR015919">
    <property type="entry name" value="Cadherin-like_sf"/>
</dbReference>
<dbReference type="SMART" id="SM00112">
    <property type="entry name" value="CA"/>
    <property type="match status" value="4"/>
</dbReference>
<reference evidence="21" key="3">
    <citation type="submission" date="2025-09" db="UniProtKB">
        <authorList>
            <consortium name="Ensembl"/>
        </authorList>
    </citation>
    <scope>IDENTIFICATION</scope>
</reference>
<dbReference type="GO" id="GO:0045216">
    <property type="term" value="P:cell-cell junction organization"/>
    <property type="evidence" value="ECO:0007669"/>
    <property type="project" value="UniProtKB-ARBA"/>
</dbReference>
<evidence type="ECO:0000256" key="19">
    <source>
        <dbReference type="SAM" id="SignalP"/>
    </source>
</evidence>
<evidence type="ECO:0000256" key="4">
    <source>
        <dbReference type="ARBA" id="ARBA00022685"/>
    </source>
</evidence>
<feature type="chain" id="PRO_5034267515" evidence="19">
    <location>
        <begin position="27"/>
        <end position="1207"/>
    </location>
</feature>
<dbReference type="Gene3D" id="4.10.900.10">
    <property type="entry name" value="TCF3-CBD (Catenin binding domain)"/>
    <property type="match status" value="1"/>
</dbReference>
<dbReference type="GO" id="GO:0055113">
    <property type="term" value="P:epiboly involved in gastrulation with mouth forming second"/>
    <property type="evidence" value="ECO:0007669"/>
    <property type="project" value="UniProtKB-ARBA"/>
</dbReference>
<keyword evidence="14" id="KW-0325">Glycoprotein</keyword>
<dbReference type="InterPro" id="IPR050971">
    <property type="entry name" value="Cadherin-domain_protein"/>
</dbReference>
<dbReference type="Pfam" id="PF01049">
    <property type="entry name" value="CADH_Y-type_LIR"/>
    <property type="match status" value="1"/>
</dbReference>
<dbReference type="FunFam" id="2.60.40.60:FF:000068">
    <property type="entry name" value="Desmoglein 1"/>
    <property type="match status" value="1"/>
</dbReference>
<dbReference type="FunFam" id="2.60.40.60:FF:000083">
    <property type="entry name" value="Desmoglein 1"/>
    <property type="match status" value="1"/>
</dbReference>
<keyword evidence="3" id="KW-1003">Cell membrane</keyword>
<keyword evidence="5 16" id="KW-0812">Transmembrane</keyword>
<keyword evidence="22" id="KW-1185">Reference proteome</keyword>
<keyword evidence="9 15" id="KW-0106">Calcium</keyword>
<feature type="transmembrane region" description="Helical" evidence="18">
    <location>
        <begin position="653"/>
        <end position="679"/>
    </location>
</feature>
<evidence type="ECO:0000256" key="16">
    <source>
        <dbReference type="RuleBase" id="RU003318"/>
    </source>
</evidence>
<name>A0A8C9RRP7_SCLFO</name>
<dbReference type="PRINTS" id="PR00205">
    <property type="entry name" value="CADHERIN"/>
</dbReference>
<comment type="function">
    <text evidence="17">A component of desmosome cell-cell junctions which are required for positive regulation of cellular adhesion. Involved in the interaction of plaque proteins and intermediate filaments mediating cell-cell adhesion.</text>
</comment>
<evidence type="ECO:0000256" key="12">
    <source>
        <dbReference type="ARBA" id="ARBA00022989"/>
    </source>
</evidence>
<dbReference type="GeneTree" id="ENSGT01030000234624"/>
<dbReference type="InterPro" id="IPR000233">
    <property type="entry name" value="Cadherin_Y-type_LIR"/>
</dbReference>
<evidence type="ECO:0000256" key="7">
    <source>
        <dbReference type="ARBA" id="ARBA00022729"/>
    </source>
</evidence>
<protein>
    <submittedName>
        <fullName evidence="21">Desmoglein 2</fullName>
    </submittedName>
</protein>
<dbReference type="OrthoDB" id="8961010at2759"/>
<dbReference type="CDD" id="cd11304">
    <property type="entry name" value="Cadherin_repeat"/>
    <property type="match status" value="5"/>
</dbReference>
<evidence type="ECO:0000256" key="11">
    <source>
        <dbReference type="ARBA" id="ARBA00022949"/>
    </source>
</evidence>
<dbReference type="PRINTS" id="PR01818">
    <property type="entry name" value="DESMOCADHERN"/>
</dbReference>
<dbReference type="GO" id="GO:0007156">
    <property type="term" value="P:homophilic cell adhesion via plasma membrane adhesion molecules"/>
    <property type="evidence" value="ECO:0007669"/>
    <property type="project" value="InterPro"/>
</dbReference>
<evidence type="ECO:0000313" key="22">
    <source>
        <dbReference type="Proteomes" id="UP000694397"/>
    </source>
</evidence>
<dbReference type="GO" id="GO:0030057">
    <property type="term" value="C:desmosome"/>
    <property type="evidence" value="ECO:0007669"/>
    <property type="project" value="UniProtKB-SubCell"/>
</dbReference>
<evidence type="ECO:0000256" key="9">
    <source>
        <dbReference type="ARBA" id="ARBA00022837"/>
    </source>
</evidence>
<evidence type="ECO:0000259" key="20">
    <source>
        <dbReference type="PROSITE" id="PS50268"/>
    </source>
</evidence>
<dbReference type="FunFam" id="2.60.40.60:FF:000074">
    <property type="entry name" value="Desmoglein 4"/>
    <property type="match status" value="1"/>
</dbReference>
<dbReference type="FunFam" id="4.10.900.10:FF:000003">
    <property type="entry name" value="Desmoglein 1"/>
    <property type="match status" value="1"/>
</dbReference>
<keyword evidence="10 16" id="KW-0130">Cell adhesion</keyword>
<evidence type="ECO:0000256" key="13">
    <source>
        <dbReference type="ARBA" id="ARBA00023136"/>
    </source>
</evidence>